<dbReference type="OrthoDB" id="10251342at2759"/>
<feature type="region of interest" description="Disordered" evidence="4">
    <location>
        <begin position="193"/>
        <end position="318"/>
    </location>
</feature>
<evidence type="ECO:0000256" key="1">
    <source>
        <dbReference type="ARBA" id="ARBA00004123"/>
    </source>
</evidence>
<dbReference type="GO" id="GO:0000460">
    <property type="term" value="P:maturation of 5.8S rRNA"/>
    <property type="evidence" value="ECO:0007669"/>
    <property type="project" value="TreeGrafter"/>
</dbReference>
<evidence type="ECO:0000313" key="7">
    <source>
        <dbReference type="Proteomes" id="UP001140091"/>
    </source>
</evidence>
<feature type="compositionally biased region" description="Acidic residues" evidence="4">
    <location>
        <begin position="203"/>
        <end position="228"/>
    </location>
</feature>
<dbReference type="GO" id="GO:0000470">
    <property type="term" value="P:maturation of LSU-rRNA"/>
    <property type="evidence" value="ECO:0007669"/>
    <property type="project" value="TreeGrafter"/>
</dbReference>
<keyword evidence="7" id="KW-1185">Reference proteome</keyword>
<dbReference type="PIRSF" id="PIRSF003352">
    <property type="entry name" value="MAK16"/>
    <property type="match status" value="1"/>
</dbReference>
<evidence type="ECO:0000256" key="4">
    <source>
        <dbReference type="SAM" id="MobiDB-lite"/>
    </source>
</evidence>
<feature type="compositionally biased region" description="Basic and acidic residues" evidence="4">
    <location>
        <begin position="306"/>
        <end position="318"/>
    </location>
</feature>
<protein>
    <recommendedName>
        <fullName evidence="5">Ribosomal eL28/Mak16 domain-containing protein</fullName>
    </recommendedName>
</protein>
<keyword evidence="3" id="KW-0539">Nucleus</keyword>
<feature type="domain" description="Ribosomal eL28/Mak16" evidence="5">
    <location>
        <begin position="6"/>
        <end position="118"/>
    </location>
</feature>
<comment type="caution">
    <text evidence="6">The sequence shown here is derived from an EMBL/GenBank/DDBJ whole genome shotgun (WGS) entry which is preliminary data.</text>
</comment>
<dbReference type="Proteomes" id="UP001140091">
    <property type="component" value="Unassembled WGS sequence"/>
</dbReference>
<dbReference type="FunFam" id="3.30.390.110:FF:000001">
    <property type="entry name" value="Protein MAK16 homolog"/>
    <property type="match status" value="1"/>
</dbReference>
<evidence type="ECO:0000313" key="6">
    <source>
        <dbReference type="EMBL" id="KAJ2931819.1"/>
    </source>
</evidence>
<feature type="non-terminal residue" evidence="6">
    <location>
        <position position="318"/>
    </location>
</feature>
<organism evidence="6 7">
    <name type="scientific">Candolleomyces eurysporus</name>
    <dbReference type="NCBI Taxonomy" id="2828524"/>
    <lineage>
        <taxon>Eukaryota</taxon>
        <taxon>Fungi</taxon>
        <taxon>Dikarya</taxon>
        <taxon>Basidiomycota</taxon>
        <taxon>Agaricomycotina</taxon>
        <taxon>Agaricomycetes</taxon>
        <taxon>Agaricomycetidae</taxon>
        <taxon>Agaricales</taxon>
        <taxon>Agaricineae</taxon>
        <taxon>Psathyrellaceae</taxon>
        <taxon>Candolleomyces</taxon>
    </lineage>
</organism>
<dbReference type="InterPro" id="IPR006958">
    <property type="entry name" value="Mak16"/>
</dbReference>
<dbReference type="GO" id="GO:0005730">
    <property type="term" value="C:nucleolus"/>
    <property type="evidence" value="ECO:0007669"/>
    <property type="project" value="TreeGrafter"/>
</dbReference>
<gene>
    <name evidence="6" type="ORF">H1R20_g5274</name>
</gene>
<dbReference type="Pfam" id="PF01778">
    <property type="entry name" value="Ribosomal_L28e"/>
    <property type="match status" value="1"/>
</dbReference>
<comment type="subcellular location">
    <subcellularLocation>
        <location evidence="1">Nucleus</location>
    </subcellularLocation>
</comment>
<dbReference type="GO" id="GO:0030687">
    <property type="term" value="C:preribosome, large subunit precursor"/>
    <property type="evidence" value="ECO:0007669"/>
    <property type="project" value="TreeGrafter"/>
</dbReference>
<evidence type="ECO:0000256" key="3">
    <source>
        <dbReference type="ARBA" id="ARBA00023242"/>
    </source>
</evidence>
<feature type="compositionally biased region" description="Acidic residues" evidence="4">
    <location>
        <begin position="235"/>
        <end position="255"/>
    </location>
</feature>
<feature type="compositionally biased region" description="Basic and acidic residues" evidence="4">
    <location>
        <begin position="256"/>
        <end position="272"/>
    </location>
</feature>
<dbReference type="PANTHER" id="PTHR23405">
    <property type="entry name" value="MAINTENANCE OF KILLER 16 MAK16 PROTEIN-RELATED"/>
    <property type="match status" value="1"/>
</dbReference>
<name>A0A9W8JD22_9AGAR</name>
<dbReference type="PANTHER" id="PTHR23405:SF4">
    <property type="entry name" value="PROTEIN MAK16 HOMOLOG"/>
    <property type="match status" value="1"/>
</dbReference>
<feature type="compositionally biased region" description="Basic and acidic residues" evidence="4">
    <location>
        <begin position="193"/>
        <end position="202"/>
    </location>
</feature>
<dbReference type="EMBL" id="JANBPK010000797">
    <property type="protein sequence ID" value="KAJ2931819.1"/>
    <property type="molecule type" value="Genomic_DNA"/>
</dbReference>
<dbReference type="Pfam" id="PF04874">
    <property type="entry name" value="Mak16"/>
    <property type="match status" value="1"/>
</dbReference>
<accession>A0A9W8JD22</accession>
<comment type="similarity">
    <text evidence="2">Belongs to the MAK16 family.</text>
</comment>
<reference evidence="6" key="1">
    <citation type="submission" date="2022-06" db="EMBL/GenBank/DDBJ databases">
        <title>Genome Sequence of Candolleomyces eurysporus.</title>
        <authorList>
            <person name="Buettner E."/>
        </authorList>
    </citation>
    <scope>NUCLEOTIDE SEQUENCE</scope>
    <source>
        <strain evidence="6">VTCC 930004</strain>
    </source>
</reference>
<sequence length="318" mass="37318">MQSDDVIWSVINHQFCSYKVKTTTQNFCRNEYNVTGLCNRQSCPLANSRYATVREKEGVLYLYVKTIERAHSPANMWERIRLSNNYAKALEQIDQELLHWPNFTIHKCKQRVTKITQYLIKMRRLKLRQEPKLIGVKKKLDRREAVRERKALSAAHLERSIEKELIERLKSKSYGDAPLNVNESVWQAILDREKQGTEKNADELDLMDDETDEEDEEELEEEMEDFGDNEFVSDFSEEDDEDDDSEESEEGSSDEDSSKDGSDIEPERESKLGKRRARSGPSARKRVEKKPRKGTRIEVEYEEEVERMPVKNRVSADW</sequence>
<evidence type="ECO:0000259" key="5">
    <source>
        <dbReference type="Pfam" id="PF01778"/>
    </source>
</evidence>
<dbReference type="AlphaFoldDB" id="A0A9W8JD22"/>
<evidence type="ECO:0000256" key="2">
    <source>
        <dbReference type="ARBA" id="ARBA00005514"/>
    </source>
</evidence>
<dbReference type="InterPro" id="IPR029004">
    <property type="entry name" value="Ribosomal_eL28/Mak16"/>
</dbReference>
<feature type="compositionally biased region" description="Basic residues" evidence="4">
    <location>
        <begin position="273"/>
        <end position="294"/>
    </location>
</feature>
<proteinExistence type="inferred from homology"/>
<dbReference type="Gene3D" id="3.30.390.110">
    <property type="match status" value="1"/>
</dbReference>